<reference evidence="2" key="1">
    <citation type="submission" date="2023-07" db="EMBL/GenBank/DDBJ databases">
        <title>30 novel species of actinomycetes from the DSMZ collection.</title>
        <authorList>
            <person name="Nouioui I."/>
        </authorList>
    </citation>
    <scope>NUCLEOTIDE SEQUENCE [LARGE SCALE GENOMIC DNA]</scope>
    <source>
        <strain evidence="2">DSM 45834</strain>
    </source>
</reference>
<dbReference type="EMBL" id="JAVREJ010000009">
    <property type="protein sequence ID" value="MDT0350694.1"/>
    <property type="molecule type" value="Genomic_DNA"/>
</dbReference>
<protein>
    <recommendedName>
        <fullName evidence="3">Beta-lactamase class A</fullName>
    </recommendedName>
</protein>
<dbReference type="Proteomes" id="UP001183202">
    <property type="component" value="Unassembled WGS sequence"/>
</dbReference>
<organism evidence="1 2">
    <name type="scientific">Pseudonocardia charpentierae</name>
    <dbReference type="NCBI Taxonomy" id="3075545"/>
    <lineage>
        <taxon>Bacteria</taxon>
        <taxon>Bacillati</taxon>
        <taxon>Actinomycetota</taxon>
        <taxon>Actinomycetes</taxon>
        <taxon>Pseudonocardiales</taxon>
        <taxon>Pseudonocardiaceae</taxon>
        <taxon>Pseudonocardia</taxon>
    </lineage>
</organism>
<evidence type="ECO:0008006" key="3">
    <source>
        <dbReference type="Google" id="ProtNLM"/>
    </source>
</evidence>
<keyword evidence="2" id="KW-1185">Reference proteome</keyword>
<evidence type="ECO:0000313" key="1">
    <source>
        <dbReference type="EMBL" id="MDT0350694.1"/>
    </source>
</evidence>
<dbReference type="InterPro" id="IPR012338">
    <property type="entry name" value="Beta-lactam/transpept-like"/>
</dbReference>
<dbReference type="RefSeq" id="WP_311556727.1">
    <property type="nucleotide sequence ID" value="NZ_JAVREJ010000009.1"/>
</dbReference>
<evidence type="ECO:0000313" key="2">
    <source>
        <dbReference type="Proteomes" id="UP001183202"/>
    </source>
</evidence>
<gene>
    <name evidence="1" type="ORF">RM445_14265</name>
</gene>
<dbReference type="Gene3D" id="3.40.710.10">
    <property type="entry name" value="DD-peptidase/beta-lactamase superfamily"/>
    <property type="match status" value="1"/>
</dbReference>
<name>A0ABU2NDH5_9PSEU</name>
<comment type="caution">
    <text evidence="1">The sequence shown here is derived from an EMBL/GenBank/DDBJ whole genome shotgun (WGS) entry which is preliminary data.</text>
</comment>
<dbReference type="SUPFAM" id="SSF56601">
    <property type="entry name" value="beta-lactamase/transpeptidase-like"/>
    <property type="match status" value="1"/>
</dbReference>
<proteinExistence type="predicted"/>
<sequence>MTGRHGRRTWWGPALGALVALVAGMSLLATDGAPLAQTLDRVSAAPLTEAAPAPAAPPDTPEAPPVERGLAQAAVNAAQEQAASATQLGVAVLDRTTGELAVGDRGHERFYTASLAKLIVIVDVLDRRRTEGLKVTDADLKLFERALGPSDDSAMSALWEKFDGPGAPARVSARLGLEGTAAPKRFGQWGEVEVTAADYATLWKYVLDDMPAADRELLTTDMAAAPSTAKDGFDQGFGLLSSEIRGDGAGAVAKQGWMCCFSGRYYLHSAGVLGPENRFVVVLLTRQPRTKGWPAARSEQTGIATKAVAALR</sequence>
<accession>A0ABU2NDH5</accession>